<dbReference type="Pfam" id="PF11074">
    <property type="entry name" value="DUF2779"/>
    <property type="match status" value="1"/>
</dbReference>
<reference evidence="2" key="2">
    <citation type="submission" date="2006-05" db="EMBL/GenBank/DDBJ databases">
        <title>Sequencing of the draft genome and assembly of Desulfuromonas acetoxidans DSM 684.</title>
        <authorList>
            <consortium name="US DOE Joint Genome Institute (JGI-PGF)"/>
            <person name="Copeland A."/>
            <person name="Lucas S."/>
            <person name="Lapidus A."/>
            <person name="Barry K."/>
            <person name="Detter J.C."/>
            <person name="Glavina del Rio T."/>
            <person name="Hammon N."/>
            <person name="Israni S."/>
            <person name="Dalin E."/>
            <person name="Tice H."/>
            <person name="Bruce D."/>
            <person name="Pitluck S."/>
            <person name="Richardson P."/>
        </authorList>
    </citation>
    <scope>NUCLEOTIDE SEQUENCE [LARGE SCALE GENOMIC DNA]</scope>
    <source>
        <strain evidence="2">DSM 684</strain>
    </source>
</reference>
<organism evidence="2 3">
    <name type="scientific">Desulfuromonas acetoxidans (strain DSM 684 / 11070)</name>
    <dbReference type="NCBI Taxonomy" id="281689"/>
    <lineage>
        <taxon>Bacteria</taxon>
        <taxon>Pseudomonadati</taxon>
        <taxon>Thermodesulfobacteriota</taxon>
        <taxon>Desulfuromonadia</taxon>
        <taxon>Desulfuromonadales</taxon>
        <taxon>Desulfuromonadaceae</taxon>
        <taxon>Desulfuromonas</taxon>
    </lineage>
</organism>
<dbReference type="OrthoDB" id="9783873at2"/>
<feature type="domain" description="DUF2779" evidence="1">
    <location>
        <begin position="297"/>
        <end position="422"/>
    </location>
</feature>
<gene>
    <name evidence="2" type="ORF">Dace_3105</name>
</gene>
<evidence type="ECO:0000313" key="2">
    <source>
        <dbReference type="EMBL" id="EAT17239.1"/>
    </source>
</evidence>
<proteinExistence type="predicted"/>
<sequence length="495" mass="56504">MAKKVSMGLSKSLLLKGFQCPKALWLTKRPPEFVLPERPDLEAKFRAGTEVGILAQQLYPGGVEVPYEGLTVPAQLAKTKELIEQGADVIYEASFSFSAIFVKVDLLVRDGDQWQIHEVKMGTSVKDVNLDDVAIQHYVLNGCGLSISKSFLVHIDNSYVRQGEIDVHQLFHSEEVTTQVKVRLQHIPDGVRELRETLRQLNEPDVDIGPHCTDPFECDFIPYCWQHIPANSVFDLRGRGVNKFDLYRRGVVTFDEIPLDQLNAKQRQQVEATLHQQDTVHAEGVQAFLDSLWYPLYHLDFETFSAPIPKFDGTRPYQQVPFQYSIHAQQVAGGDAQHFEYLAPPNVDPRRELAEQLLAVIPEDACILTYNQSFEKGVLRELAKQFPDLADALQQRIANIRDLMEPFRKRDLYRWQMQGSYSIKEVLPAMVPELNYKELTIADGSAAMQAYHTMCAMELGEELDQLRRDLLRYCEMDTWAMVKVLEALHANIITQ</sequence>
<name>Q1K464_DESA6</name>
<dbReference type="AlphaFoldDB" id="Q1K464"/>
<accession>Q1K464</accession>
<dbReference type="InterPro" id="IPR021301">
    <property type="entry name" value="DUF2779"/>
</dbReference>
<evidence type="ECO:0000259" key="1">
    <source>
        <dbReference type="Pfam" id="PF11074"/>
    </source>
</evidence>
<dbReference type="RefSeq" id="WP_005997479.1">
    <property type="nucleotide sequence ID" value="NZ_AAEW02000001.1"/>
</dbReference>
<keyword evidence="3" id="KW-1185">Reference proteome</keyword>
<dbReference type="Proteomes" id="UP000005695">
    <property type="component" value="Unassembled WGS sequence"/>
</dbReference>
<evidence type="ECO:0000313" key="3">
    <source>
        <dbReference type="Proteomes" id="UP000005695"/>
    </source>
</evidence>
<reference evidence="2" key="1">
    <citation type="submission" date="2006-05" db="EMBL/GenBank/DDBJ databases">
        <title>Annotation of the draft genome assembly of Desulfuromonas acetoxidans DSM 684.</title>
        <authorList>
            <consortium name="US DOE Joint Genome Institute (JGI-ORNL)"/>
            <person name="Larimer F."/>
            <person name="Land M."/>
            <person name="Hauser L."/>
        </authorList>
    </citation>
    <scope>NUCLEOTIDE SEQUENCE [LARGE SCALE GENOMIC DNA]</scope>
    <source>
        <strain evidence="2">DSM 684</strain>
    </source>
</reference>
<protein>
    <recommendedName>
        <fullName evidence="1">DUF2779 domain-containing protein</fullName>
    </recommendedName>
</protein>
<comment type="caution">
    <text evidence="2">The sequence shown here is derived from an EMBL/GenBank/DDBJ whole genome shotgun (WGS) entry which is preliminary data.</text>
</comment>
<dbReference type="EMBL" id="AAEW02000001">
    <property type="protein sequence ID" value="EAT17239.1"/>
    <property type="molecule type" value="Genomic_DNA"/>
</dbReference>